<keyword evidence="3" id="KW-1185">Reference proteome</keyword>
<dbReference type="EMBL" id="JYOM01000014">
    <property type="protein sequence ID" value="KKD45418.1"/>
    <property type="molecule type" value="Genomic_DNA"/>
</dbReference>
<gene>
    <name evidence="2" type="ORF">UQ68_09125</name>
</gene>
<comment type="caution">
    <text evidence="2">The sequence shown here is derived from an EMBL/GenBank/DDBJ whole genome shotgun (WGS) entry which is preliminary data.</text>
</comment>
<reference evidence="2 3" key="1">
    <citation type="submission" date="2015-02" db="EMBL/GenBank/DDBJ databases">
        <title>Sequencing of Listeria spp. dairy environmental strains.</title>
        <authorList>
            <person name="Muhterem-Uyar M."/>
            <person name="Wagner M."/>
            <person name="Schmitz-Esser S."/>
            <person name="Stessl B."/>
        </authorList>
    </citation>
    <scope>NUCLEOTIDE SEQUENCE [LARGE SCALE GENOMIC DNA]</scope>
    <source>
        <strain evidence="2 3">7KSM</strain>
    </source>
</reference>
<name>A0ABR5E6R8_LISSE</name>
<protein>
    <recommendedName>
        <fullName evidence="1">Anti-bacteriophage protein A/HamA C-terminal domain-containing protein</fullName>
    </recommendedName>
</protein>
<evidence type="ECO:0000259" key="1">
    <source>
        <dbReference type="Pfam" id="PF08878"/>
    </source>
</evidence>
<dbReference type="InterPro" id="IPR014976">
    <property type="entry name" value="AbpA_HamA_C"/>
</dbReference>
<feature type="domain" description="Anti-bacteriophage protein A/HamA C-terminal" evidence="1">
    <location>
        <begin position="184"/>
        <end position="368"/>
    </location>
</feature>
<accession>A0ABR5E6R8</accession>
<evidence type="ECO:0000313" key="3">
    <source>
        <dbReference type="Proteomes" id="UP000033536"/>
    </source>
</evidence>
<dbReference type="RefSeq" id="WP_185497384.1">
    <property type="nucleotide sequence ID" value="NZ_JAARYP010000001.1"/>
</dbReference>
<evidence type="ECO:0000313" key="2">
    <source>
        <dbReference type="EMBL" id="KKD45418.1"/>
    </source>
</evidence>
<dbReference type="Pfam" id="PF08878">
    <property type="entry name" value="HamA"/>
    <property type="match status" value="1"/>
</dbReference>
<organism evidence="2 3">
    <name type="scientific">Listeria seeligeri</name>
    <dbReference type="NCBI Taxonomy" id="1640"/>
    <lineage>
        <taxon>Bacteria</taxon>
        <taxon>Bacillati</taxon>
        <taxon>Bacillota</taxon>
        <taxon>Bacilli</taxon>
        <taxon>Bacillales</taxon>
        <taxon>Listeriaceae</taxon>
        <taxon>Listeria</taxon>
    </lineage>
</organism>
<proteinExistence type="predicted"/>
<sequence length="383" mass="45383">MKVLMHYTISEYVYNLFESSGEITYSERVKEIEDFYSTYNRNHENLFFIIAYTNNLNVKYRVGKITYKNNRFCFNKVRSEISNILIEELGIKDNNTYEKDYYYKVLHIDDDIAFRNKKLDQISSKIKLKYFSWRELTDKNDILFKKISNLIFDKGNIINLATTYTPDAAYDERLIVKKCFSALKNLGFIKKGGVDTTHTILQGDIGEFLMHCLVSEFLESNNDKYIYPKLIFKTNPTMAVYGNDGSIYIPEKKEIYYLEAKFYNSLTEALNRAVDSLGKHNDDLYEDLNYSAELFRNIKTNRTHELIEITDDVTEKLIIFLICADTYQEAKVKEIIEKNYKVKKLKEKFEVLIFVLPILDKENFLKFFKIQSELEGEKYYDFK</sequence>
<dbReference type="Proteomes" id="UP000033536">
    <property type="component" value="Unassembled WGS sequence"/>
</dbReference>